<gene>
    <name evidence="2" type="ORF">HC031_13915</name>
</gene>
<evidence type="ECO:0000313" key="3">
    <source>
        <dbReference type="Proteomes" id="UP000722989"/>
    </source>
</evidence>
<feature type="domain" description="SnoaL-like" evidence="1">
    <location>
        <begin position="6"/>
        <end position="105"/>
    </location>
</feature>
<dbReference type="InterPro" id="IPR037401">
    <property type="entry name" value="SnoaL-like"/>
</dbReference>
<protein>
    <submittedName>
        <fullName evidence="2">SnoaL-like domain-containing protein</fullName>
    </submittedName>
</protein>
<dbReference type="EMBL" id="JAATVY010000008">
    <property type="protein sequence ID" value="NJC70804.1"/>
    <property type="molecule type" value="Genomic_DNA"/>
</dbReference>
<reference evidence="2 3" key="1">
    <citation type="submission" date="2020-03" db="EMBL/GenBank/DDBJ databases">
        <title>WGS of the type strain of Planosporangium spp.</title>
        <authorList>
            <person name="Thawai C."/>
        </authorList>
    </citation>
    <scope>NUCLEOTIDE SEQUENCE [LARGE SCALE GENOMIC DNA]</scope>
    <source>
        <strain evidence="2 3">TBRC 5610</strain>
    </source>
</reference>
<organism evidence="2 3">
    <name type="scientific">Planosporangium thailandense</name>
    <dbReference type="NCBI Taxonomy" id="765197"/>
    <lineage>
        <taxon>Bacteria</taxon>
        <taxon>Bacillati</taxon>
        <taxon>Actinomycetota</taxon>
        <taxon>Actinomycetes</taxon>
        <taxon>Micromonosporales</taxon>
        <taxon>Micromonosporaceae</taxon>
        <taxon>Planosporangium</taxon>
    </lineage>
</organism>
<dbReference type="Gene3D" id="3.10.450.50">
    <property type="match status" value="1"/>
</dbReference>
<dbReference type="InterPro" id="IPR032710">
    <property type="entry name" value="NTF2-like_dom_sf"/>
</dbReference>
<proteinExistence type="predicted"/>
<sequence>MTRETARRYVDAWTGGDRDGVRRLLADDMRAESNLDGESDLGSPERLVAALGRFADHLDGVSLVTETYAAGRAVLMCDCRVGNRADPIRVIDFLDIRADDGLIERIRRVYDVAALKRVLPGLSG</sequence>
<comment type="caution">
    <text evidence="2">The sequence shown here is derived from an EMBL/GenBank/DDBJ whole genome shotgun (WGS) entry which is preliminary data.</text>
</comment>
<dbReference type="SUPFAM" id="SSF54427">
    <property type="entry name" value="NTF2-like"/>
    <property type="match status" value="1"/>
</dbReference>
<dbReference type="Pfam" id="PF12680">
    <property type="entry name" value="SnoaL_2"/>
    <property type="match status" value="1"/>
</dbReference>
<accession>A0ABX0Y079</accession>
<keyword evidence="3" id="KW-1185">Reference proteome</keyword>
<evidence type="ECO:0000259" key="1">
    <source>
        <dbReference type="Pfam" id="PF12680"/>
    </source>
</evidence>
<name>A0ABX0Y079_9ACTN</name>
<evidence type="ECO:0000313" key="2">
    <source>
        <dbReference type="EMBL" id="NJC70804.1"/>
    </source>
</evidence>
<dbReference type="Proteomes" id="UP000722989">
    <property type="component" value="Unassembled WGS sequence"/>
</dbReference>
<dbReference type="RefSeq" id="WP_167925707.1">
    <property type="nucleotide sequence ID" value="NZ_JAATVY010000008.1"/>
</dbReference>